<dbReference type="RefSeq" id="WP_369226731.1">
    <property type="nucleotide sequence ID" value="NZ_CP163441.1"/>
</dbReference>
<sequence length="71" mass="7990">MPRGKSCEWGIRAHYVDAYQKGRWLQLKGSDGKALRIRTESVPVSPRQAWVFGSVPWTSCPKPEGALCDML</sequence>
<organism evidence="1">
    <name type="scientific">Streptomyces sp. R39</name>
    <dbReference type="NCBI Taxonomy" id="3238631"/>
    <lineage>
        <taxon>Bacteria</taxon>
        <taxon>Bacillati</taxon>
        <taxon>Actinomycetota</taxon>
        <taxon>Actinomycetes</taxon>
        <taxon>Kitasatosporales</taxon>
        <taxon>Streptomycetaceae</taxon>
        <taxon>Streptomyces</taxon>
    </lineage>
</organism>
<gene>
    <name evidence="1" type="ORF">AB5J52_39525</name>
</gene>
<dbReference type="EMBL" id="CP163441">
    <property type="protein sequence ID" value="XDQ47871.1"/>
    <property type="molecule type" value="Genomic_DNA"/>
</dbReference>
<dbReference type="AlphaFoldDB" id="A0AB39R0F0"/>
<evidence type="ECO:0000313" key="1">
    <source>
        <dbReference type="EMBL" id="XDQ47871.1"/>
    </source>
</evidence>
<proteinExistence type="predicted"/>
<accession>A0AB39R0F0</accession>
<reference evidence="1" key="1">
    <citation type="submission" date="2024-07" db="EMBL/GenBank/DDBJ databases">
        <authorList>
            <person name="Yu S.T."/>
        </authorList>
    </citation>
    <scope>NUCLEOTIDE SEQUENCE</scope>
    <source>
        <strain evidence="1">R39</strain>
    </source>
</reference>
<name>A0AB39R0F0_9ACTN</name>
<protein>
    <submittedName>
        <fullName evidence="1">Uncharacterized protein</fullName>
    </submittedName>
</protein>